<accession>W7HVV1</accession>
<gene>
    <name evidence="1" type="ORF">DRE_06932</name>
</gene>
<dbReference type="Proteomes" id="UP000024837">
    <property type="component" value="Unassembled WGS sequence"/>
</dbReference>
<evidence type="ECO:0000313" key="2">
    <source>
        <dbReference type="Proteomes" id="UP000024837"/>
    </source>
</evidence>
<dbReference type="GO" id="GO:0007030">
    <property type="term" value="P:Golgi organization"/>
    <property type="evidence" value="ECO:0007669"/>
    <property type="project" value="TreeGrafter"/>
</dbReference>
<dbReference type="EMBL" id="KI966444">
    <property type="protein sequence ID" value="EWC44187.1"/>
    <property type="molecule type" value="Genomic_DNA"/>
</dbReference>
<dbReference type="PANTHER" id="PTHR17985:SF8">
    <property type="entry name" value="TRANSPORT AND GOLGI ORGANIZATION PROTEIN 2 HOMOLOG"/>
    <property type="match status" value="1"/>
</dbReference>
<keyword evidence="2" id="KW-1185">Reference proteome</keyword>
<organism evidence="1 2">
    <name type="scientific">Drechslerella stenobrocha 248</name>
    <dbReference type="NCBI Taxonomy" id="1043628"/>
    <lineage>
        <taxon>Eukaryota</taxon>
        <taxon>Fungi</taxon>
        <taxon>Dikarya</taxon>
        <taxon>Ascomycota</taxon>
        <taxon>Pezizomycotina</taxon>
        <taxon>Orbiliomycetes</taxon>
        <taxon>Orbiliales</taxon>
        <taxon>Orbiliaceae</taxon>
        <taxon>Drechslerella</taxon>
    </lineage>
</organism>
<reference evidence="1 2" key="1">
    <citation type="submission" date="2013-05" db="EMBL/GenBank/DDBJ databases">
        <title>Drechslerella stenobrocha genome reveals carnivorous origination and mechanical trapping mechanism of predatory fungi.</title>
        <authorList>
            <person name="Liu X."/>
            <person name="Zhang W."/>
            <person name="Liu K."/>
        </authorList>
    </citation>
    <scope>NUCLEOTIDE SEQUENCE [LARGE SCALE GENOMIC DNA]</scope>
    <source>
        <strain evidence="1 2">248</strain>
    </source>
</reference>
<dbReference type="AlphaFoldDB" id="W7HVV1"/>
<dbReference type="GO" id="GO:0005794">
    <property type="term" value="C:Golgi apparatus"/>
    <property type="evidence" value="ECO:0007669"/>
    <property type="project" value="TreeGrafter"/>
</dbReference>
<protein>
    <submittedName>
        <fullName evidence="1">Uncharacterized protein</fullName>
    </submittedName>
</protein>
<dbReference type="PANTHER" id="PTHR17985">
    <property type="entry name" value="SER/THR-RICH PROTEIN T10 IN DGCR REGION"/>
    <property type="match status" value="1"/>
</dbReference>
<sequence length="204" mass="22417">MLCGQFIGTPEQKIRIGTLGVVSNRATPEQQPTNHVDALDPTQADTYGLSNSAFTEPWPKVTNGIQLLDTLAESVRQGVSTEQDIISQAFNILTHDTLSSIAEEMTPESKVGLLKTSIFIPAFDTGKQLQLNNQNCSTVTQPAPMPAHVSGTDAKRLYGTQKQTVILVHESGQVRFLERTRFDWLQGNVPGDDNMVDFVFNIET</sequence>
<dbReference type="InterPro" id="IPR008551">
    <property type="entry name" value="TANGO2"/>
</dbReference>
<dbReference type="GO" id="GO:0009306">
    <property type="term" value="P:protein secretion"/>
    <property type="evidence" value="ECO:0007669"/>
    <property type="project" value="TreeGrafter"/>
</dbReference>
<evidence type="ECO:0000313" key="1">
    <source>
        <dbReference type="EMBL" id="EWC44187.1"/>
    </source>
</evidence>
<proteinExistence type="predicted"/>
<dbReference type="HOGENOM" id="CLU_1343214_0_0_1"/>
<name>W7HVV1_9PEZI</name>
<dbReference type="Pfam" id="PF05742">
    <property type="entry name" value="TANGO2"/>
    <property type="match status" value="1"/>
</dbReference>
<dbReference type="OrthoDB" id="191601at2759"/>